<name>A0ABT2VLU5_9ALTE</name>
<keyword evidence="1" id="KW-0812">Transmembrane</keyword>
<keyword evidence="1" id="KW-0472">Membrane</keyword>
<evidence type="ECO:0000256" key="1">
    <source>
        <dbReference type="SAM" id="Phobius"/>
    </source>
</evidence>
<comment type="caution">
    <text evidence="2">The sequence shown here is derived from an EMBL/GenBank/DDBJ whole genome shotgun (WGS) entry which is preliminary data.</text>
</comment>
<dbReference type="Proteomes" id="UP001209257">
    <property type="component" value="Unassembled WGS sequence"/>
</dbReference>
<dbReference type="PROSITE" id="PS51257">
    <property type="entry name" value="PROKAR_LIPOPROTEIN"/>
    <property type="match status" value="1"/>
</dbReference>
<evidence type="ECO:0008006" key="4">
    <source>
        <dbReference type="Google" id="ProtNLM"/>
    </source>
</evidence>
<feature type="transmembrane region" description="Helical" evidence="1">
    <location>
        <begin position="27"/>
        <end position="45"/>
    </location>
</feature>
<evidence type="ECO:0000313" key="2">
    <source>
        <dbReference type="EMBL" id="MCU7553408.1"/>
    </source>
</evidence>
<accession>A0ABT2VLU5</accession>
<keyword evidence="3" id="KW-1185">Reference proteome</keyword>
<reference evidence="3" key="1">
    <citation type="submission" date="2023-07" db="EMBL/GenBank/DDBJ databases">
        <title>Study on multiphase classification of strain Alteromonas salexigens isolated from the Yellow Sea.</title>
        <authorList>
            <person name="Sun L."/>
        </authorList>
    </citation>
    <scope>NUCLEOTIDE SEQUENCE [LARGE SCALE GENOMIC DNA]</scope>
    <source>
        <strain evidence="3">ASW11-19</strain>
    </source>
</reference>
<sequence length="61" mass="6738">MVSRIAVIVLCLLAAIGCYVVGLRAGIVVFVLLGVVFELIFWLRLASRDRLEGKPAHKERS</sequence>
<dbReference type="EMBL" id="JAOTJC010000004">
    <property type="protein sequence ID" value="MCU7553408.1"/>
    <property type="molecule type" value="Genomic_DNA"/>
</dbReference>
<protein>
    <recommendedName>
        <fullName evidence="4">Phosphatidate cytidylyltransferase</fullName>
    </recommendedName>
</protein>
<evidence type="ECO:0000313" key="3">
    <source>
        <dbReference type="Proteomes" id="UP001209257"/>
    </source>
</evidence>
<gene>
    <name evidence="2" type="ORF">OCL06_02210</name>
</gene>
<proteinExistence type="predicted"/>
<keyword evidence="1" id="KW-1133">Transmembrane helix</keyword>
<dbReference type="RefSeq" id="WP_262992107.1">
    <property type="nucleotide sequence ID" value="NZ_JAOTJC010000004.1"/>
</dbReference>
<organism evidence="2 3">
    <name type="scientific">Alteromonas salexigens</name>
    <dbReference type="NCBI Taxonomy" id="2982530"/>
    <lineage>
        <taxon>Bacteria</taxon>
        <taxon>Pseudomonadati</taxon>
        <taxon>Pseudomonadota</taxon>
        <taxon>Gammaproteobacteria</taxon>
        <taxon>Alteromonadales</taxon>
        <taxon>Alteromonadaceae</taxon>
        <taxon>Alteromonas/Salinimonas group</taxon>
        <taxon>Alteromonas</taxon>
    </lineage>
</organism>